<evidence type="ECO:0000313" key="3">
    <source>
        <dbReference type="EnsemblPlants" id="OBART06G09110.1"/>
    </source>
</evidence>
<dbReference type="PANTHER" id="PTHR31009">
    <property type="entry name" value="S-ADENOSYL-L-METHIONINE:CARBOXYL METHYLTRANSFERASE FAMILY PROTEIN"/>
    <property type="match status" value="1"/>
</dbReference>
<dbReference type="InterPro" id="IPR005299">
    <property type="entry name" value="MeTrfase_7"/>
</dbReference>
<evidence type="ECO:0000256" key="2">
    <source>
        <dbReference type="ARBA" id="ARBA00022842"/>
    </source>
</evidence>
<dbReference type="GO" id="GO:0008168">
    <property type="term" value="F:methyltransferase activity"/>
    <property type="evidence" value="ECO:0007669"/>
    <property type="project" value="InterPro"/>
</dbReference>
<accession>A0A0D3GES5</accession>
<evidence type="ECO:0000256" key="1">
    <source>
        <dbReference type="ARBA" id="ARBA00022723"/>
    </source>
</evidence>
<dbReference type="Proteomes" id="UP000026960">
    <property type="component" value="Chromosome 6"/>
</dbReference>
<evidence type="ECO:0000313" key="4">
    <source>
        <dbReference type="Proteomes" id="UP000026960"/>
    </source>
</evidence>
<dbReference type="Gene3D" id="3.40.50.150">
    <property type="entry name" value="Vaccinia Virus protein VP39"/>
    <property type="match status" value="2"/>
</dbReference>
<dbReference type="InterPro" id="IPR029063">
    <property type="entry name" value="SAM-dependent_MTases_sf"/>
</dbReference>
<proteinExistence type="predicted"/>
<dbReference type="AlphaFoldDB" id="A0A0D3GES5"/>
<organism evidence="3">
    <name type="scientific">Oryza barthii</name>
    <dbReference type="NCBI Taxonomy" id="65489"/>
    <lineage>
        <taxon>Eukaryota</taxon>
        <taxon>Viridiplantae</taxon>
        <taxon>Streptophyta</taxon>
        <taxon>Embryophyta</taxon>
        <taxon>Tracheophyta</taxon>
        <taxon>Spermatophyta</taxon>
        <taxon>Magnoliopsida</taxon>
        <taxon>Liliopsida</taxon>
        <taxon>Poales</taxon>
        <taxon>Poaceae</taxon>
        <taxon>BOP clade</taxon>
        <taxon>Oryzoideae</taxon>
        <taxon>Oryzeae</taxon>
        <taxon>Oryzinae</taxon>
        <taxon>Oryza</taxon>
    </lineage>
</organism>
<reference evidence="3" key="1">
    <citation type="journal article" date="2009" name="Rice">
        <title>De Novo Next Generation Sequencing of Plant Genomes.</title>
        <authorList>
            <person name="Rounsley S."/>
            <person name="Marri P.R."/>
            <person name="Yu Y."/>
            <person name="He R."/>
            <person name="Sisneros N."/>
            <person name="Goicoechea J.L."/>
            <person name="Lee S.J."/>
            <person name="Angelova A."/>
            <person name="Kudrna D."/>
            <person name="Luo M."/>
            <person name="Affourtit J."/>
            <person name="Desany B."/>
            <person name="Knight J."/>
            <person name="Niazi F."/>
            <person name="Egholm M."/>
            <person name="Wing R.A."/>
        </authorList>
    </citation>
    <scope>NUCLEOTIDE SEQUENCE [LARGE SCALE GENOMIC DNA]</scope>
    <source>
        <strain evidence="3">cv. IRGC 105608</strain>
    </source>
</reference>
<sequence>MVYLWALGLSKGKALLQTKPMIEKAIKKVHTALQPMMILVADLGCSSGPNTLMFVSTVIRAIAEYYNRIGQCPVDVQFFLNDLPSNDFNHLFKSLEQIDNFVAKDQNRQATTLPQYYVAGLASSYYRRLFPKNSVHLFHSSYALHWRSKMFEMKNIKEPLNEGNIYISKTTPISTVKLYQELFEKDFSNFLELRSNKLISGGQMLLTFLGRKNEDVSDGDQCTLHGLMEKKKLNNFNMPVYMPSTHEVKTIIMRSKLFIINQIQLSESNWDPYDDDLEGEVVLYPAQSGLNVARSLRPVLGRLFTTYFGESVQDVLFSRIASNVSKYLDKRKGKHNVIALYMEIDFGMVEGDGENSYAKNSKLQPMIQKAIQELYSAVLPKTMLVADMGCSSGPNTLNFIFEVIKATSEYCQRIGHRPVDLQFFMNDLPGNDFNYLFKSLEQLDNWVAKDQNREAAILPKYYVVGLPRSYYTRVFPDKSVHLFHSSYSLHWRSQMFQESNNGEFLNEGNIYIAKTTPKSVIKLYQELFYDDFSKFLELRYQELVSGGQMVLSFLARKKDDLYDGNLSVLYGLISQALQSLVMEGLVEKEKLDSFNIPNYEPSIHEVKTVVISSKLFTINKIHVFESNWDPYDDSSDQGQAININPIKSGLNVAKCIRAVLEPLIASHFGESILDVLFSRFARNVTKHLEKRKGKHSVIVLSLSKRKN</sequence>
<dbReference type="InterPro" id="IPR042086">
    <property type="entry name" value="MeTrfase_capping"/>
</dbReference>
<dbReference type="PaxDb" id="65489-OBART06G09110.1"/>
<dbReference type="Pfam" id="PF03492">
    <property type="entry name" value="Methyltransf_7"/>
    <property type="match status" value="2"/>
</dbReference>
<dbReference type="Gene3D" id="1.10.1200.270">
    <property type="entry name" value="Methyltransferase, alpha-helical capping domain"/>
    <property type="match status" value="2"/>
</dbReference>
<keyword evidence="1" id="KW-0479">Metal-binding</keyword>
<dbReference type="GO" id="GO:0046872">
    <property type="term" value="F:metal ion binding"/>
    <property type="evidence" value="ECO:0007669"/>
    <property type="project" value="UniProtKB-KW"/>
</dbReference>
<keyword evidence="2" id="KW-0460">Magnesium</keyword>
<dbReference type="EnsemblPlants" id="OBART06G09110.1">
    <property type="protein sequence ID" value="OBART06G09110.1"/>
    <property type="gene ID" value="OBART06G09110"/>
</dbReference>
<dbReference type="Gramene" id="OBART06G09110.1">
    <property type="protein sequence ID" value="OBART06G09110.1"/>
    <property type="gene ID" value="OBART06G09110"/>
</dbReference>
<keyword evidence="4" id="KW-1185">Reference proteome</keyword>
<dbReference type="SUPFAM" id="SSF53335">
    <property type="entry name" value="S-adenosyl-L-methionine-dependent methyltransferases"/>
    <property type="match status" value="2"/>
</dbReference>
<protein>
    <submittedName>
        <fullName evidence="3">Uncharacterized protein</fullName>
    </submittedName>
</protein>
<name>A0A0D3GES5_9ORYZ</name>
<reference evidence="3" key="2">
    <citation type="submission" date="2015-03" db="UniProtKB">
        <authorList>
            <consortium name="EnsemblPlants"/>
        </authorList>
    </citation>
    <scope>IDENTIFICATION</scope>
</reference>